<keyword evidence="5" id="KW-1185">Reference proteome</keyword>
<feature type="region of interest" description="Disordered" evidence="2">
    <location>
        <begin position="181"/>
        <end position="203"/>
    </location>
</feature>
<feature type="region of interest" description="Disordered" evidence="2">
    <location>
        <begin position="399"/>
        <end position="446"/>
    </location>
</feature>
<dbReference type="EMBL" id="BPVZ01000041">
    <property type="protein sequence ID" value="GKV14443.1"/>
    <property type="molecule type" value="Genomic_DNA"/>
</dbReference>
<evidence type="ECO:0000313" key="4">
    <source>
        <dbReference type="EMBL" id="GKV14443.1"/>
    </source>
</evidence>
<organism evidence="4 5">
    <name type="scientific">Rubroshorea leprosula</name>
    <dbReference type="NCBI Taxonomy" id="152421"/>
    <lineage>
        <taxon>Eukaryota</taxon>
        <taxon>Viridiplantae</taxon>
        <taxon>Streptophyta</taxon>
        <taxon>Embryophyta</taxon>
        <taxon>Tracheophyta</taxon>
        <taxon>Spermatophyta</taxon>
        <taxon>Magnoliopsida</taxon>
        <taxon>eudicotyledons</taxon>
        <taxon>Gunneridae</taxon>
        <taxon>Pentapetalae</taxon>
        <taxon>rosids</taxon>
        <taxon>malvids</taxon>
        <taxon>Malvales</taxon>
        <taxon>Dipterocarpaceae</taxon>
        <taxon>Rubroshorea</taxon>
    </lineage>
</organism>
<evidence type="ECO:0000256" key="1">
    <source>
        <dbReference type="PROSITE-ProRule" id="PRU00176"/>
    </source>
</evidence>
<proteinExistence type="predicted"/>
<reference evidence="4 5" key="1">
    <citation type="journal article" date="2021" name="Commun. Biol.">
        <title>The genome of Shorea leprosula (Dipterocarpaceae) highlights the ecological relevance of drought in aseasonal tropical rainforests.</title>
        <authorList>
            <person name="Ng K.K.S."/>
            <person name="Kobayashi M.J."/>
            <person name="Fawcett J.A."/>
            <person name="Hatakeyama M."/>
            <person name="Paape T."/>
            <person name="Ng C.H."/>
            <person name="Ang C.C."/>
            <person name="Tnah L.H."/>
            <person name="Lee C.T."/>
            <person name="Nishiyama T."/>
            <person name="Sese J."/>
            <person name="O'Brien M.J."/>
            <person name="Copetti D."/>
            <person name="Mohd Noor M.I."/>
            <person name="Ong R.C."/>
            <person name="Putra M."/>
            <person name="Sireger I.Z."/>
            <person name="Indrioko S."/>
            <person name="Kosugi Y."/>
            <person name="Izuno A."/>
            <person name="Isagi Y."/>
            <person name="Lee S.L."/>
            <person name="Shimizu K.K."/>
        </authorList>
    </citation>
    <scope>NUCLEOTIDE SEQUENCE [LARGE SCALE GENOMIC DNA]</scope>
    <source>
        <strain evidence="4">214</strain>
    </source>
</reference>
<dbReference type="AlphaFoldDB" id="A0AAV5JPP3"/>
<dbReference type="InterPro" id="IPR035979">
    <property type="entry name" value="RBD_domain_sf"/>
</dbReference>
<comment type="caution">
    <text evidence="4">The sequence shown here is derived from an EMBL/GenBank/DDBJ whole genome shotgun (WGS) entry which is preliminary data.</text>
</comment>
<feature type="domain" description="RRM" evidence="3">
    <location>
        <begin position="211"/>
        <end position="298"/>
    </location>
</feature>
<dbReference type="PANTHER" id="PTHR37200">
    <property type="entry name" value="RNA-BINDING (RRM/RBD/RNP MOTIFS) FAMILY PROTEIN"/>
    <property type="match status" value="1"/>
</dbReference>
<evidence type="ECO:0000256" key="2">
    <source>
        <dbReference type="SAM" id="MobiDB-lite"/>
    </source>
</evidence>
<keyword evidence="1" id="KW-0694">RNA-binding</keyword>
<feature type="compositionally biased region" description="Polar residues" evidence="2">
    <location>
        <begin position="401"/>
        <end position="417"/>
    </location>
</feature>
<evidence type="ECO:0000313" key="5">
    <source>
        <dbReference type="Proteomes" id="UP001054252"/>
    </source>
</evidence>
<feature type="compositionally biased region" description="Basic residues" evidence="2">
    <location>
        <begin position="420"/>
        <end position="437"/>
    </location>
</feature>
<name>A0AAV5JPP3_9ROSI</name>
<accession>A0AAV5JPP3</accession>
<dbReference type="SUPFAM" id="SSF54928">
    <property type="entry name" value="RNA-binding domain, RBD"/>
    <property type="match status" value="1"/>
</dbReference>
<dbReference type="Proteomes" id="UP001054252">
    <property type="component" value="Unassembled WGS sequence"/>
</dbReference>
<feature type="compositionally biased region" description="Low complexity" evidence="2">
    <location>
        <begin position="181"/>
        <end position="191"/>
    </location>
</feature>
<dbReference type="GO" id="GO:0003723">
    <property type="term" value="F:RNA binding"/>
    <property type="evidence" value="ECO:0007669"/>
    <property type="project" value="UniProtKB-UniRule"/>
</dbReference>
<dbReference type="PANTHER" id="PTHR37200:SF1">
    <property type="entry name" value="RNA-BINDING (RRM_RBD_RNP MOTIFS) FAMILY PROTEIN"/>
    <property type="match status" value="1"/>
</dbReference>
<dbReference type="InterPro" id="IPR012677">
    <property type="entry name" value="Nucleotide-bd_a/b_plait_sf"/>
</dbReference>
<sequence>MVPAVELSPTALSLCNSTFRHPAFLHRSRNSNLSPLLPLKTHSPPSPFLAFCFKSIPLLCSSAQLQGTHLASGSVFGNGDDKLRVFAIKNGRKGGTAVVEMDSSEDAADEYSDFDDEFLGVEDDDGDGDGDDEGMFLPLGKLKKWLEKKPRGFGEGKVYDTSIEDKLLDEMRQSREAQIANINKLKNNPIKPDSKKDHQKKKAPEVITSRIRVHLVNLPKKKNIHRDLQAAFEGVPGIIDISPAVSGNKKTKDPICKGFAFVDFKSEDDAIRFVQRFCGYNLAFGRRNKQIRCEMMNALCPNLGNERSPDNACITTEPAVAASEEGLDADSDGGNFSSGFSLEAAFGESEDLDDEGDVEIREESDKVEMKDIEEYNMEIRDASDKVEIEAIRHNLEMVSATMPTSHTDPTLESSSSNQQRKPKTTKKKLPTKGKQQKVPKLDIPGSAKRLKIKEKAVLTGVFSKYGGKTASS</sequence>
<dbReference type="PROSITE" id="PS50102">
    <property type="entry name" value="RRM"/>
    <property type="match status" value="1"/>
</dbReference>
<dbReference type="Gene3D" id="3.30.70.330">
    <property type="match status" value="1"/>
</dbReference>
<dbReference type="InterPro" id="IPR000504">
    <property type="entry name" value="RRM_dom"/>
</dbReference>
<gene>
    <name evidence="4" type="ORF">SLEP1_g25326</name>
</gene>
<evidence type="ECO:0000259" key="3">
    <source>
        <dbReference type="PROSITE" id="PS50102"/>
    </source>
</evidence>
<dbReference type="CDD" id="cd00590">
    <property type="entry name" value="RRM_SF"/>
    <property type="match status" value="1"/>
</dbReference>
<protein>
    <recommendedName>
        <fullName evidence="3">RRM domain-containing protein</fullName>
    </recommendedName>
</protein>